<dbReference type="AlphaFoldDB" id="A0A655JHE4"/>
<organism evidence="1 2">
    <name type="scientific">Mycobacterium tuberculosis</name>
    <dbReference type="NCBI Taxonomy" id="1773"/>
    <lineage>
        <taxon>Bacteria</taxon>
        <taxon>Bacillati</taxon>
        <taxon>Actinomycetota</taxon>
        <taxon>Actinomycetes</taxon>
        <taxon>Mycobacteriales</taxon>
        <taxon>Mycobacteriaceae</taxon>
        <taxon>Mycobacterium</taxon>
        <taxon>Mycobacterium tuberculosis complex</taxon>
    </lineage>
</organism>
<gene>
    <name evidence="1" type="ORF">ERS007720_03518</name>
</gene>
<sequence>MNSVWIGPKSCGCNRASARCSICSKRSRQVSASHGLPTEAVSAVELPSPMASST</sequence>
<name>A0A655JHE4_MYCTX</name>
<protein>
    <submittedName>
        <fullName evidence="1">Uncharacterized protein</fullName>
    </submittedName>
</protein>
<dbReference type="Proteomes" id="UP000044938">
    <property type="component" value="Unassembled WGS sequence"/>
</dbReference>
<accession>A0A655JHE4</accession>
<dbReference type="EMBL" id="CSAJ01000576">
    <property type="protein sequence ID" value="COW90515.1"/>
    <property type="molecule type" value="Genomic_DNA"/>
</dbReference>
<evidence type="ECO:0000313" key="1">
    <source>
        <dbReference type="EMBL" id="COW90515.1"/>
    </source>
</evidence>
<reference evidence="1 2" key="1">
    <citation type="submission" date="2015-03" db="EMBL/GenBank/DDBJ databases">
        <authorList>
            <consortium name="Pathogen Informatics"/>
        </authorList>
    </citation>
    <scope>NUCLEOTIDE SEQUENCE [LARGE SCALE GENOMIC DNA]</scope>
    <source>
        <strain evidence="1 2">M09401471</strain>
    </source>
</reference>
<evidence type="ECO:0000313" key="2">
    <source>
        <dbReference type="Proteomes" id="UP000044938"/>
    </source>
</evidence>
<proteinExistence type="predicted"/>